<keyword evidence="2" id="KW-1185">Reference proteome</keyword>
<comment type="caution">
    <text evidence="1">The sequence shown here is derived from an EMBL/GenBank/DDBJ whole genome shotgun (WGS) entry which is preliminary data.</text>
</comment>
<reference evidence="1" key="1">
    <citation type="submission" date="2023-11" db="EMBL/GenBank/DDBJ databases">
        <authorList>
            <person name="Alioto T."/>
            <person name="Alioto T."/>
            <person name="Gomez Garrido J."/>
        </authorList>
    </citation>
    <scope>NUCLEOTIDE SEQUENCE</scope>
</reference>
<evidence type="ECO:0000313" key="1">
    <source>
        <dbReference type="EMBL" id="CAK3974955.1"/>
    </source>
</evidence>
<organism evidence="1 2">
    <name type="scientific">Lecanosticta acicola</name>
    <dbReference type="NCBI Taxonomy" id="111012"/>
    <lineage>
        <taxon>Eukaryota</taxon>
        <taxon>Fungi</taxon>
        <taxon>Dikarya</taxon>
        <taxon>Ascomycota</taxon>
        <taxon>Pezizomycotina</taxon>
        <taxon>Dothideomycetes</taxon>
        <taxon>Dothideomycetidae</taxon>
        <taxon>Mycosphaerellales</taxon>
        <taxon>Mycosphaerellaceae</taxon>
        <taxon>Lecanosticta</taxon>
    </lineage>
</organism>
<accession>A0AAI8YX87</accession>
<dbReference type="Proteomes" id="UP001296104">
    <property type="component" value="Unassembled WGS sequence"/>
</dbReference>
<name>A0AAI8YX87_9PEZI</name>
<dbReference type="AlphaFoldDB" id="A0AAI8YX87"/>
<dbReference type="EMBL" id="CAVMBE010000018">
    <property type="protein sequence ID" value="CAK3974955.1"/>
    <property type="molecule type" value="Genomic_DNA"/>
</dbReference>
<gene>
    <name evidence="1" type="ORF">LECACI_7A003661</name>
</gene>
<sequence>MAMSAVNGTGGSLASAAMESVKRRIEGESGPAAAATVPNAINGFEWLRSVLEKRHFRIPCVDIIVRL</sequence>
<proteinExistence type="predicted"/>
<protein>
    <submittedName>
        <fullName evidence="1">Uncharacterized protein</fullName>
    </submittedName>
</protein>
<evidence type="ECO:0000313" key="2">
    <source>
        <dbReference type="Proteomes" id="UP001296104"/>
    </source>
</evidence>